<protein>
    <submittedName>
        <fullName evidence="2">YESL protein</fullName>
    </submittedName>
</protein>
<proteinExistence type="predicted"/>
<dbReference type="EMBL" id="BASE01000113">
    <property type="protein sequence ID" value="GAM16276.1"/>
    <property type="molecule type" value="Genomic_DNA"/>
</dbReference>
<dbReference type="Proteomes" id="UP000031014">
    <property type="component" value="Unassembled WGS sequence"/>
</dbReference>
<dbReference type="AlphaFoldDB" id="A0A0A8XDP4"/>
<keyword evidence="1" id="KW-1133">Transmembrane helix</keyword>
<feature type="transmembrane region" description="Helical" evidence="1">
    <location>
        <begin position="175"/>
        <end position="196"/>
    </location>
</feature>
<evidence type="ECO:0000313" key="3">
    <source>
        <dbReference type="Proteomes" id="UP000031014"/>
    </source>
</evidence>
<evidence type="ECO:0000313" key="2">
    <source>
        <dbReference type="EMBL" id="GAM16276.1"/>
    </source>
</evidence>
<sequence>MNTLANRAFAATEWISKFAYINLLWIGFSLAGLIVLGFFPATIAMFTIIRKWLKGETEIPIFRTFWTTWRSELFRSNGLGLLVAAVVGLIVFNLVFVERSGNGFTSLIQIPIYLFMFAAIMTILYLFPVYVHFELKWFQIVKNSFLMMLISPIENIVMIAGIVAVLFVVKFIPALGFFFGGSLIAAIIMSAAYLGFGKMDRKKSVFE</sequence>
<evidence type="ECO:0000256" key="1">
    <source>
        <dbReference type="SAM" id="Phobius"/>
    </source>
</evidence>
<feature type="transmembrane region" description="Helical" evidence="1">
    <location>
        <begin position="145"/>
        <end position="169"/>
    </location>
</feature>
<name>A0A0A8XDP4_MESS1</name>
<dbReference type="OrthoDB" id="2182676at2"/>
<dbReference type="InterPro" id="IPR006938">
    <property type="entry name" value="DUF624"/>
</dbReference>
<reference evidence="2 3" key="1">
    <citation type="submission" date="2013-06" db="EMBL/GenBank/DDBJ databases">
        <title>Whole genome shotgun sequence of Bacillus selenatarsenatis SF-1.</title>
        <authorList>
            <person name="Kuroda M."/>
            <person name="Sei K."/>
            <person name="Yamashita M."/>
            <person name="Ike M."/>
        </authorList>
    </citation>
    <scope>NUCLEOTIDE SEQUENCE [LARGE SCALE GENOMIC DNA]</scope>
    <source>
        <strain evidence="2 3">SF-1</strain>
    </source>
</reference>
<feature type="transmembrane region" description="Helical" evidence="1">
    <location>
        <begin position="112"/>
        <end position="133"/>
    </location>
</feature>
<dbReference type="STRING" id="1321606.SAMD00020551_4464"/>
<dbReference type="Pfam" id="PF04854">
    <property type="entry name" value="DUF624"/>
    <property type="match status" value="1"/>
</dbReference>
<feature type="transmembrane region" description="Helical" evidence="1">
    <location>
        <begin position="23"/>
        <end position="49"/>
    </location>
</feature>
<feature type="transmembrane region" description="Helical" evidence="1">
    <location>
        <begin position="79"/>
        <end position="97"/>
    </location>
</feature>
<organism evidence="2 3">
    <name type="scientific">Mesobacillus selenatarsenatis (strain DSM 18680 / JCM 14380 / FERM P-15431 / SF-1)</name>
    <dbReference type="NCBI Taxonomy" id="1321606"/>
    <lineage>
        <taxon>Bacteria</taxon>
        <taxon>Bacillati</taxon>
        <taxon>Bacillota</taxon>
        <taxon>Bacilli</taxon>
        <taxon>Bacillales</taxon>
        <taxon>Bacillaceae</taxon>
        <taxon>Mesobacillus</taxon>
    </lineage>
</organism>
<keyword evidence="1" id="KW-0472">Membrane</keyword>
<accession>A0A0A8XDP4</accession>
<comment type="caution">
    <text evidence="2">The sequence shown here is derived from an EMBL/GenBank/DDBJ whole genome shotgun (WGS) entry which is preliminary data.</text>
</comment>
<keyword evidence="1" id="KW-0812">Transmembrane</keyword>
<gene>
    <name evidence="2" type="ORF">SAMD00020551_4464</name>
</gene>
<keyword evidence="3" id="KW-1185">Reference proteome</keyword>
<dbReference type="RefSeq" id="WP_041967872.1">
    <property type="nucleotide sequence ID" value="NZ_BASE01000113.1"/>
</dbReference>